<reference evidence="3 4" key="1">
    <citation type="submission" date="2017-04" db="EMBL/GenBank/DDBJ databases">
        <authorList>
            <person name="Afonso C.L."/>
            <person name="Miller P.J."/>
            <person name="Scott M.A."/>
            <person name="Spackman E."/>
            <person name="Goraichik I."/>
            <person name="Dimitrov K.M."/>
            <person name="Suarez D.L."/>
            <person name="Swayne D.E."/>
        </authorList>
    </citation>
    <scope>NUCLEOTIDE SEQUENCE [LARGE SCALE GENOMIC DNA]</scope>
    <source>
        <strain evidence="3 4">KR-140</strain>
    </source>
</reference>
<evidence type="ECO:0000313" key="4">
    <source>
        <dbReference type="Proteomes" id="UP000192582"/>
    </source>
</evidence>
<evidence type="ECO:0000259" key="2">
    <source>
        <dbReference type="PROSITE" id="PS50234"/>
    </source>
</evidence>
<evidence type="ECO:0000256" key="1">
    <source>
        <dbReference type="SAM" id="MobiDB-lite"/>
    </source>
</evidence>
<dbReference type="AlphaFoldDB" id="A0A1W1ULK9"/>
<protein>
    <submittedName>
        <fullName evidence="3">Uncharacterized protein containing a von Willebrand factor type A (VWA) domain</fullName>
    </submittedName>
</protein>
<dbReference type="InterPro" id="IPR036465">
    <property type="entry name" value="vWFA_dom_sf"/>
</dbReference>
<dbReference type="SMART" id="SM00327">
    <property type="entry name" value="VWA"/>
    <property type="match status" value="1"/>
</dbReference>
<dbReference type="EMBL" id="FWWU01000005">
    <property type="protein sequence ID" value="SMB82015.1"/>
    <property type="molecule type" value="Genomic_DNA"/>
</dbReference>
<gene>
    <name evidence="3" type="ORF">SAMN00790413_04815</name>
</gene>
<dbReference type="InterPro" id="IPR002035">
    <property type="entry name" value="VWF_A"/>
</dbReference>
<feature type="domain" description="VWFA" evidence="2">
    <location>
        <begin position="49"/>
        <end position="207"/>
    </location>
</feature>
<name>A0A1W1ULK9_9DEIO</name>
<proteinExistence type="predicted"/>
<dbReference type="Gene3D" id="3.40.50.410">
    <property type="entry name" value="von Willebrand factor, type A domain"/>
    <property type="match status" value="1"/>
</dbReference>
<dbReference type="RefSeq" id="WP_084046121.1">
    <property type="nucleotide sequence ID" value="NZ_FWWU01000005.1"/>
</dbReference>
<feature type="region of interest" description="Disordered" evidence="1">
    <location>
        <begin position="252"/>
        <end position="271"/>
    </location>
</feature>
<dbReference type="Pfam" id="PF00092">
    <property type="entry name" value="VWA"/>
    <property type="match status" value="1"/>
</dbReference>
<accession>A0A1W1ULK9</accession>
<keyword evidence="4" id="KW-1185">Reference proteome</keyword>
<dbReference type="PANTHER" id="PTHR45737">
    <property type="entry name" value="VON WILLEBRAND FACTOR A DOMAIN-CONTAINING PROTEIN 5A"/>
    <property type="match status" value="1"/>
</dbReference>
<dbReference type="OrthoDB" id="9781333at2"/>
<sequence>MFSPAPTSPRVELLPLKPALPVGRSSDVIILARIHPGVDTERGPRLPLNLSLVLDRSGSMQGTPIDMARKAAQTAIRALQPQDRVSVVTFDTVVRPLIPPQLVRDPEALCRKIEGVTASGTTALHAGWLQGATHVAEHHDVQALNRVLLLSDGQANEGETRQSVITAQVRSLTERDVTTSTVGLGQDYQEDLMRAMADAGDGNYEHIEDAARLPTSNSRGMATPRQRTASMRTFTSVWPCFPFVRSMMNSRGRACGSKASTARATSAGLGG</sequence>
<evidence type="ECO:0000313" key="3">
    <source>
        <dbReference type="EMBL" id="SMB82015.1"/>
    </source>
</evidence>
<dbReference type="PROSITE" id="PS50234">
    <property type="entry name" value="VWFA"/>
    <property type="match status" value="1"/>
</dbReference>
<dbReference type="STRING" id="695939.SAMN00790413_04815"/>
<dbReference type="Proteomes" id="UP000192582">
    <property type="component" value="Unassembled WGS sequence"/>
</dbReference>
<organism evidence="3 4">
    <name type="scientific">Deinococcus hopiensis KR-140</name>
    <dbReference type="NCBI Taxonomy" id="695939"/>
    <lineage>
        <taxon>Bacteria</taxon>
        <taxon>Thermotogati</taxon>
        <taxon>Deinococcota</taxon>
        <taxon>Deinococci</taxon>
        <taxon>Deinococcales</taxon>
        <taxon>Deinococcaceae</taxon>
        <taxon>Deinococcus</taxon>
    </lineage>
</organism>
<dbReference type="PANTHER" id="PTHR45737:SF6">
    <property type="entry name" value="VON WILLEBRAND FACTOR A DOMAIN-CONTAINING PROTEIN 5A"/>
    <property type="match status" value="1"/>
</dbReference>
<dbReference type="SUPFAM" id="SSF53300">
    <property type="entry name" value="vWA-like"/>
    <property type="match status" value="1"/>
</dbReference>